<dbReference type="AlphaFoldDB" id="A0A8S1HNF6"/>
<evidence type="ECO:0000256" key="3">
    <source>
        <dbReference type="ARBA" id="ARBA00023043"/>
    </source>
</evidence>
<comment type="similarity">
    <text evidence="1">Belongs to the ANKLE2 family.</text>
</comment>
<dbReference type="InterPro" id="IPR036770">
    <property type="entry name" value="Ankyrin_rpt-contain_sf"/>
</dbReference>
<dbReference type="Gene3D" id="1.25.40.20">
    <property type="entry name" value="Ankyrin repeat-containing domain"/>
    <property type="match status" value="1"/>
</dbReference>
<keyword evidence="2" id="KW-0132">Cell division</keyword>
<accession>A0A8S1HNF6</accession>
<protein>
    <recommendedName>
        <fullName evidence="6">ANKLE2 third alpha/beta domain-containing protein</fullName>
    </recommendedName>
</protein>
<evidence type="ECO:0000259" key="6">
    <source>
        <dbReference type="Pfam" id="PF24567"/>
    </source>
</evidence>
<evidence type="ECO:0000313" key="8">
    <source>
        <dbReference type="Proteomes" id="UP000835052"/>
    </source>
</evidence>
<evidence type="ECO:0000256" key="2">
    <source>
        <dbReference type="ARBA" id="ARBA00022618"/>
    </source>
</evidence>
<organism evidence="7 8">
    <name type="scientific">Caenorhabditis auriculariae</name>
    <dbReference type="NCBI Taxonomy" id="2777116"/>
    <lineage>
        <taxon>Eukaryota</taxon>
        <taxon>Metazoa</taxon>
        <taxon>Ecdysozoa</taxon>
        <taxon>Nematoda</taxon>
        <taxon>Chromadorea</taxon>
        <taxon>Rhabditida</taxon>
        <taxon>Rhabditina</taxon>
        <taxon>Rhabditomorpha</taxon>
        <taxon>Rhabditoidea</taxon>
        <taxon>Rhabditidae</taxon>
        <taxon>Peloderinae</taxon>
        <taxon>Caenorhabditis</taxon>
    </lineage>
</organism>
<dbReference type="SMART" id="SM00248">
    <property type="entry name" value="ANK"/>
    <property type="match status" value="3"/>
</dbReference>
<reference evidence="7" key="1">
    <citation type="submission" date="2020-10" db="EMBL/GenBank/DDBJ databases">
        <authorList>
            <person name="Kikuchi T."/>
        </authorList>
    </citation>
    <scope>NUCLEOTIDE SEQUENCE</scope>
    <source>
        <strain evidence="7">NKZ352</strain>
    </source>
</reference>
<gene>
    <name evidence="7" type="ORF">CAUJ_LOCUS12806</name>
</gene>
<dbReference type="GO" id="GO:0051721">
    <property type="term" value="F:protein phosphatase 2A binding"/>
    <property type="evidence" value="ECO:0007669"/>
    <property type="project" value="TreeGrafter"/>
</dbReference>
<dbReference type="OrthoDB" id="7446186at2759"/>
<dbReference type="GO" id="GO:0051301">
    <property type="term" value="P:cell division"/>
    <property type="evidence" value="ECO:0007669"/>
    <property type="project" value="UniProtKB-KW"/>
</dbReference>
<dbReference type="SUPFAM" id="SSF48403">
    <property type="entry name" value="Ankyrin repeat"/>
    <property type="match status" value="1"/>
</dbReference>
<sequence length="568" mass="63946">MTSEASSTKTPEPSTPVFVAYYPENFSNSPREVYRTLKDATKFVTSPEGKTNGARFKRFGTPQDALRFLAAGDALVSPRRVTDAPATPSEPVIPFPSLTRIQMNDLKRAIDKGNLEVFNTLVESNPRYIVNSSGDVASIVMEGFRYNALHIAAKAGQVEIIRSLLEHLHDLHYLTSLYATNEEDVVFRQRNIIDSYLNTPDKGNCDTPLHLASKFGKVDVVEVLCAEKLLDRNVMNKEGVTPVQVAAARYNEADKSEVKKKIELLLQGYYVALYKVEEQMPKIVVSQSFPELILGAKLIAASPNRSSEFRLSAYIGLFPSLASAEDFQRKWLASGREIKRSDPDKGYERVGRELQNSTNFRLNWAETWSFLPEVGPFDAASDSGLAKINEYFIKESKRRRSPNKGAGDHLTPSNDPVRRKLLFDEEVEEEEETFYDAEDVNEYIDNFLNDSLASLGDRFASMSLSSPVRRGIPENEVDEDVVSSEDLWIFETPPSSPPATYVADILPTKVDNDLFLAISTVPKETLQKYPMVDFFVDKLERIGSKARSEWPMLDSPRHVKTPRKSRFL</sequence>
<evidence type="ECO:0000313" key="7">
    <source>
        <dbReference type="EMBL" id="CAD6196895.1"/>
    </source>
</evidence>
<dbReference type="InterPro" id="IPR056237">
    <property type="entry name" value="ANKLE2_3rd"/>
</dbReference>
<dbReference type="PANTHER" id="PTHR12349">
    <property type="entry name" value="ANKYRIN REPEAT AND LEM DOMAIN-CONTAINING PROTEIN 2"/>
    <property type="match status" value="1"/>
</dbReference>
<proteinExistence type="inferred from homology"/>
<dbReference type="InterPro" id="IPR002110">
    <property type="entry name" value="Ankyrin_rpt"/>
</dbReference>
<keyword evidence="4" id="KW-0131">Cell cycle</keyword>
<feature type="domain" description="ANKLE2 third alpha/beta" evidence="6">
    <location>
        <begin position="269"/>
        <end position="366"/>
    </location>
</feature>
<evidence type="ECO:0000256" key="4">
    <source>
        <dbReference type="ARBA" id="ARBA00023306"/>
    </source>
</evidence>
<evidence type="ECO:0000256" key="1">
    <source>
        <dbReference type="ARBA" id="ARBA00007597"/>
    </source>
</evidence>
<dbReference type="PANTHER" id="PTHR12349:SF4">
    <property type="entry name" value="ANKYRIN REPEAT AND LEM DOMAIN-CONTAINING PROTEIN 2"/>
    <property type="match status" value="1"/>
</dbReference>
<keyword evidence="3 5" id="KW-0040">ANK repeat</keyword>
<dbReference type="Pfam" id="PF13637">
    <property type="entry name" value="Ank_4"/>
    <property type="match status" value="1"/>
</dbReference>
<dbReference type="GO" id="GO:0005783">
    <property type="term" value="C:endoplasmic reticulum"/>
    <property type="evidence" value="ECO:0007669"/>
    <property type="project" value="TreeGrafter"/>
</dbReference>
<name>A0A8S1HNF6_9PELO</name>
<dbReference type="Pfam" id="PF24567">
    <property type="entry name" value="ANKLE2_3rd"/>
    <property type="match status" value="1"/>
</dbReference>
<dbReference type="PROSITE" id="PS50088">
    <property type="entry name" value="ANK_REPEAT"/>
    <property type="match status" value="1"/>
</dbReference>
<keyword evidence="8" id="KW-1185">Reference proteome</keyword>
<evidence type="ECO:0000256" key="5">
    <source>
        <dbReference type="PROSITE-ProRule" id="PRU00023"/>
    </source>
</evidence>
<comment type="caution">
    <text evidence="7">The sequence shown here is derived from an EMBL/GenBank/DDBJ whole genome shotgun (WGS) entry which is preliminary data.</text>
</comment>
<dbReference type="Proteomes" id="UP000835052">
    <property type="component" value="Unassembled WGS sequence"/>
</dbReference>
<feature type="repeat" description="ANK" evidence="5">
    <location>
        <begin position="144"/>
        <end position="176"/>
    </location>
</feature>
<dbReference type="EMBL" id="CAJGYM010000081">
    <property type="protein sequence ID" value="CAD6196895.1"/>
    <property type="molecule type" value="Genomic_DNA"/>
</dbReference>